<dbReference type="InterPro" id="IPR036390">
    <property type="entry name" value="WH_DNA-bd_sf"/>
</dbReference>
<dbReference type="GO" id="GO:0005730">
    <property type="term" value="C:nucleolus"/>
    <property type="evidence" value="ECO:0007669"/>
    <property type="project" value="UniProtKB-SubCell"/>
</dbReference>
<evidence type="ECO:0000256" key="1">
    <source>
        <dbReference type="ARBA" id="ARBA00004286"/>
    </source>
</evidence>
<dbReference type="OrthoDB" id="608866at2759"/>
<evidence type="ECO:0000256" key="8">
    <source>
        <dbReference type="ARBA" id="ARBA00023242"/>
    </source>
</evidence>
<feature type="coiled-coil region" evidence="9">
    <location>
        <begin position="307"/>
        <end position="351"/>
    </location>
</feature>
<gene>
    <name evidence="13" type="ORF">GIB67_009996</name>
</gene>
<dbReference type="Gene3D" id="1.10.10.60">
    <property type="entry name" value="Homeodomain-like"/>
    <property type="match status" value="1"/>
</dbReference>
<dbReference type="PANTHER" id="PTHR46267">
    <property type="entry name" value="SINGLE MYB HISTONE 4"/>
    <property type="match status" value="1"/>
</dbReference>
<evidence type="ECO:0000259" key="10">
    <source>
        <dbReference type="PROSITE" id="PS50090"/>
    </source>
</evidence>
<accession>A0A7J7P0V9</accession>
<dbReference type="SUPFAM" id="SSF46689">
    <property type="entry name" value="Homeodomain-like"/>
    <property type="match status" value="1"/>
</dbReference>
<comment type="caution">
    <text evidence="13">The sequence shown here is derived from an EMBL/GenBank/DDBJ whole genome shotgun (WGS) entry which is preliminary data.</text>
</comment>
<dbReference type="InterPro" id="IPR009057">
    <property type="entry name" value="Homeodomain-like_sf"/>
</dbReference>
<dbReference type="GO" id="GO:0000786">
    <property type="term" value="C:nucleosome"/>
    <property type="evidence" value="ECO:0007669"/>
    <property type="project" value="InterPro"/>
</dbReference>
<organism evidence="13 14">
    <name type="scientific">Kingdonia uniflora</name>
    <dbReference type="NCBI Taxonomy" id="39325"/>
    <lineage>
        <taxon>Eukaryota</taxon>
        <taxon>Viridiplantae</taxon>
        <taxon>Streptophyta</taxon>
        <taxon>Embryophyta</taxon>
        <taxon>Tracheophyta</taxon>
        <taxon>Spermatophyta</taxon>
        <taxon>Magnoliopsida</taxon>
        <taxon>Ranunculales</taxon>
        <taxon>Circaeasteraceae</taxon>
        <taxon>Kingdonia</taxon>
    </lineage>
</organism>
<keyword evidence="5 9" id="KW-0175">Coiled coil</keyword>
<evidence type="ECO:0000256" key="6">
    <source>
        <dbReference type="ARBA" id="ARBA00023125"/>
    </source>
</evidence>
<dbReference type="Pfam" id="PF00249">
    <property type="entry name" value="Myb_DNA-binding"/>
    <property type="match status" value="1"/>
</dbReference>
<feature type="domain" description="H15" evidence="12">
    <location>
        <begin position="173"/>
        <end position="259"/>
    </location>
</feature>
<dbReference type="AlphaFoldDB" id="A0A7J7P0V9"/>
<dbReference type="SUPFAM" id="SSF46785">
    <property type="entry name" value="Winged helix' DNA-binding domain"/>
    <property type="match status" value="1"/>
</dbReference>
<dbReference type="SMART" id="SM00175">
    <property type="entry name" value="RAB"/>
    <property type="match status" value="1"/>
</dbReference>
<dbReference type="InterPro" id="IPR036388">
    <property type="entry name" value="WH-like_DNA-bd_sf"/>
</dbReference>
<dbReference type="GO" id="GO:0006334">
    <property type="term" value="P:nucleosome assembly"/>
    <property type="evidence" value="ECO:0007669"/>
    <property type="project" value="InterPro"/>
</dbReference>
<evidence type="ECO:0000256" key="9">
    <source>
        <dbReference type="SAM" id="Coils"/>
    </source>
</evidence>
<proteinExistence type="predicted"/>
<dbReference type="SMART" id="SM00526">
    <property type="entry name" value="H15"/>
    <property type="match status" value="1"/>
</dbReference>
<dbReference type="PROSITE" id="PS51294">
    <property type="entry name" value="HTH_MYB"/>
    <property type="match status" value="1"/>
</dbReference>
<dbReference type="InterPro" id="IPR005818">
    <property type="entry name" value="Histone_H1/H5_H15"/>
</dbReference>
<dbReference type="Pfam" id="PF00071">
    <property type="entry name" value="Ras"/>
    <property type="match status" value="1"/>
</dbReference>
<dbReference type="InterPro" id="IPR044597">
    <property type="entry name" value="SMH1-6"/>
</dbReference>
<evidence type="ECO:0000259" key="12">
    <source>
        <dbReference type="PROSITE" id="PS51504"/>
    </source>
</evidence>
<dbReference type="SUPFAM" id="SSF52540">
    <property type="entry name" value="P-loop containing nucleoside triphosphate hydrolases"/>
    <property type="match status" value="1"/>
</dbReference>
<dbReference type="Gene3D" id="1.10.10.10">
    <property type="entry name" value="Winged helix-like DNA-binding domain superfamily/Winged helix DNA-binding domain"/>
    <property type="match status" value="1"/>
</dbReference>
<sequence>MGAPKQKWTSEEEAALKAGIVKHGAGKWQGILKDPEFSPILCLRSNVDLKDKWRNMSVTANGWGSREKARLALKKNKHSIEHGEDSLAINNVIQSDEEIIDTKPLGVSGGMQQIDGLKKSMKREIKAHIWNTAGQERFRAVTSAYYRGTVGALIVYDIARRTTFNSVSRWLELNSKLDSLILEAITNLKEPIKDDIAIYIEDQYNAPPNFNKVLSAKLKVMTASGKLIKVDQVTALSSNLFCPLTFPEKMEQRNYRIGPDAAFSEKRRSTATVLERRQREFPRGESGNFKILTNSQIDVEVSKMTNRAALEEAAVAAARAIAEAEAAIAEAEDATREAEAAEADSEAAQAFAEAAMSYLRSINTSPNHLVNTKSAASSFYTFV</sequence>
<comment type="subcellular location">
    <subcellularLocation>
        <location evidence="1">Chromosome</location>
    </subcellularLocation>
    <subcellularLocation>
        <location evidence="2">Nucleus</location>
        <location evidence="2">Nucleolus</location>
    </subcellularLocation>
</comment>
<evidence type="ECO:0000256" key="4">
    <source>
        <dbReference type="ARBA" id="ARBA00023015"/>
    </source>
</evidence>
<evidence type="ECO:0000313" key="13">
    <source>
        <dbReference type="EMBL" id="KAF6173076.1"/>
    </source>
</evidence>
<dbReference type="EMBL" id="JACGCM010000369">
    <property type="protein sequence ID" value="KAF6173076.1"/>
    <property type="molecule type" value="Genomic_DNA"/>
</dbReference>
<reference evidence="13 14" key="1">
    <citation type="journal article" date="2020" name="IScience">
        <title>Genome Sequencing of the Endangered Kingdonia uniflora (Circaeasteraceae, Ranunculales) Reveals Potential Mechanisms of Evolutionary Specialization.</title>
        <authorList>
            <person name="Sun Y."/>
            <person name="Deng T."/>
            <person name="Zhang A."/>
            <person name="Moore M.J."/>
            <person name="Landis J.B."/>
            <person name="Lin N."/>
            <person name="Zhang H."/>
            <person name="Zhang X."/>
            <person name="Huang J."/>
            <person name="Zhang X."/>
            <person name="Sun H."/>
            <person name="Wang H."/>
        </authorList>
    </citation>
    <scope>NUCLEOTIDE SEQUENCE [LARGE SCALE GENOMIC DNA]</scope>
    <source>
        <strain evidence="13">TB1705</strain>
        <tissue evidence="13">Leaf</tissue>
    </source>
</reference>
<evidence type="ECO:0000256" key="2">
    <source>
        <dbReference type="ARBA" id="ARBA00004604"/>
    </source>
</evidence>
<evidence type="ECO:0008006" key="15">
    <source>
        <dbReference type="Google" id="ProtNLM"/>
    </source>
</evidence>
<dbReference type="GO" id="GO:0003691">
    <property type="term" value="F:double-stranded telomeric DNA binding"/>
    <property type="evidence" value="ECO:0007669"/>
    <property type="project" value="InterPro"/>
</dbReference>
<dbReference type="Gene3D" id="3.40.50.300">
    <property type="entry name" value="P-loop containing nucleotide triphosphate hydrolases"/>
    <property type="match status" value="1"/>
</dbReference>
<keyword evidence="7" id="KW-0804">Transcription</keyword>
<name>A0A7J7P0V9_9MAGN</name>
<dbReference type="FunFam" id="1.10.10.60:FF:000168">
    <property type="entry name" value="Telomere repeat-binding factor 1"/>
    <property type="match status" value="1"/>
</dbReference>
<evidence type="ECO:0000313" key="14">
    <source>
        <dbReference type="Proteomes" id="UP000541444"/>
    </source>
</evidence>
<keyword evidence="8" id="KW-0539">Nucleus</keyword>
<evidence type="ECO:0000256" key="3">
    <source>
        <dbReference type="ARBA" id="ARBA00022454"/>
    </source>
</evidence>
<dbReference type="GO" id="GO:0003924">
    <property type="term" value="F:GTPase activity"/>
    <property type="evidence" value="ECO:0007669"/>
    <property type="project" value="InterPro"/>
</dbReference>
<evidence type="ECO:0000256" key="5">
    <source>
        <dbReference type="ARBA" id="ARBA00023054"/>
    </source>
</evidence>
<evidence type="ECO:0000259" key="11">
    <source>
        <dbReference type="PROSITE" id="PS51294"/>
    </source>
</evidence>
<dbReference type="GO" id="GO:0005525">
    <property type="term" value="F:GTP binding"/>
    <property type="evidence" value="ECO:0007669"/>
    <property type="project" value="InterPro"/>
</dbReference>
<keyword evidence="14" id="KW-1185">Reference proteome</keyword>
<feature type="domain" description="Myb-like" evidence="10">
    <location>
        <begin position="5"/>
        <end position="57"/>
    </location>
</feature>
<evidence type="ECO:0000256" key="7">
    <source>
        <dbReference type="ARBA" id="ARBA00023163"/>
    </source>
</evidence>
<dbReference type="PROSITE" id="PS51504">
    <property type="entry name" value="H15"/>
    <property type="match status" value="1"/>
</dbReference>
<dbReference type="PROSITE" id="PS51419">
    <property type="entry name" value="RAB"/>
    <property type="match status" value="1"/>
</dbReference>
<keyword evidence="4" id="KW-0805">Transcription regulation</keyword>
<dbReference type="CDD" id="cd11660">
    <property type="entry name" value="SANT_TRF"/>
    <property type="match status" value="1"/>
</dbReference>
<dbReference type="InterPro" id="IPR017930">
    <property type="entry name" value="Myb_dom"/>
</dbReference>
<dbReference type="InterPro" id="IPR001806">
    <property type="entry name" value="Small_GTPase"/>
</dbReference>
<dbReference type="SMART" id="SM00717">
    <property type="entry name" value="SANT"/>
    <property type="match status" value="1"/>
</dbReference>
<protein>
    <recommendedName>
        <fullName evidence="15">MYB transcription factor</fullName>
    </recommendedName>
</protein>
<keyword evidence="3" id="KW-0158">Chromosome</keyword>
<dbReference type="InterPro" id="IPR027417">
    <property type="entry name" value="P-loop_NTPase"/>
</dbReference>
<feature type="domain" description="HTH myb-type" evidence="11">
    <location>
        <begin position="1"/>
        <end position="33"/>
    </location>
</feature>
<keyword evidence="6" id="KW-0238">DNA-binding</keyword>
<dbReference type="PANTHER" id="PTHR46267:SF8">
    <property type="entry name" value="TELOMERE REPEAT-BINDING FACTOR 1"/>
    <property type="match status" value="1"/>
</dbReference>
<dbReference type="Proteomes" id="UP000541444">
    <property type="component" value="Unassembled WGS sequence"/>
</dbReference>
<dbReference type="PROSITE" id="PS50090">
    <property type="entry name" value="MYB_LIKE"/>
    <property type="match status" value="1"/>
</dbReference>
<dbReference type="InterPro" id="IPR001005">
    <property type="entry name" value="SANT/Myb"/>
</dbReference>